<evidence type="ECO:0000256" key="1">
    <source>
        <dbReference type="ARBA" id="ARBA00022801"/>
    </source>
</evidence>
<dbReference type="EMBL" id="NOIG01000010">
    <property type="protein sequence ID" value="OYD49184.1"/>
    <property type="molecule type" value="Genomic_DNA"/>
</dbReference>
<accession>A0A235EJI4</accession>
<dbReference type="InterPro" id="IPR012338">
    <property type="entry name" value="Beta-lactam/transpept-like"/>
</dbReference>
<dbReference type="InterPro" id="IPR050789">
    <property type="entry name" value="Diverse_Enzym_Activities"/>
</dbReference>
<sequence length="622" mass="67383">MHLQTPAHLPVAADPIHPQTTSRRDWLAWASTTALAPLLPACGGGNNAAPHLSATMAWGRHEIRQAMQTSQARAASIALLQGDRLVWQEAFGVVDDSSRATATTDTRFNVGSVSKVLAALAVMILVDRRLVELDAPVARYLPQFTMLSPGYRDITVRHLLSHASGLPGTHTHNMFALAPLPGYAAELETALADVHLKHVPGAMAVYCNDGFTLVERIVLAITGQPYPTFVQSAILNPLGMARSGYTLQPLPAGSFAHGYIGDVRQGQEFVMGYATGGLCTTPGDMMKLAAMLMRGGELDGQRIVSKEGVTEMGSAQNQGMRLNLTPEWHWGLGWDSTQHPGLDAAGVVAWQKSGGTMFYSSDFYVLPQAGMAVLLTGSAPGFKPGPIAEGVLLRALQETGKLRALPPNVSAAIPAQATISSAAVDALLGIYGNYAQPIKAASPDSQQVDLSEWSAKRQRWEHLSIGLRLRSDGWWWSDAQPGKQYRWELAEGRRYLMSRELATSGHYRITMPIAQQMPPAPAPLPAPWSARLGSTWQLINEAPESIPLAMGVGESSLKELQELPGYLFWDDSQFLLPMSADRAGMTVQVPLNAGRDLVELVVQTRDKEEQIHAAGWVYRRKS</sequence>
<dbReference type="Proteomes" id="UP000215441">
    <property type="component" value="Unassembled WGS sequence"/>
</dbReference>
<dbReference type="Gene3D" id="3.40.710.10">
    <property type="entry name" value="DD-peptidase/beta-lactamase superfamily"/>
    <property type="match status" value="1"/>
</dbReference>
<gene>
    <name evidence="3" type="ORF">CBY09_16120</name>
</gene>
<comment type="caution">
    <text evidence="3">The sequence shown here is derived from an EMBL/GenBank/DDBJ whole genome shotgun (WGS) entry which is preliminary data.</text>
</comment>
<dbReference type="SUPFAM" id="SSF56601">
    <property type="entry name" value="beta-lactamase/transpeptidase-like"/>
    <property type="match status" value="1"/>
</dbReference>
<dbReference type="GO" id="GO:0016787">
    <property type="term" value="F:hydrolase activity"/>
    <property type="evidence" value="ECO:0007669"/>
    <property type="project" value="UniProtKB-KW"/>
</dbReference>
<dbReference type="AlphaFoldDB" id="A0A235EJI4"/>
<keyword evidence="1 3" id="KW-0378">Hydrolase</keyword>
<feature type="domain" description="Beta-lactamase-related" evidence="2">
    <location>
        <begin position="63"/>
        <end position="376"/>
    </location>
</feature>
<dbReference type="Pfam" id="PF00144">
    <property type="entry name" value="Beta-lactamase"/>
    <property type="match status" value="1"/>
</dbReference>
<organism evidence="3 4">
    <name type="scientific">Acidovorax kalamii</name>
    <dbReference type="NCBI Taxonomy" id="2004485"/>
    <lineage>
        <taxon>Bacteria</taxon>
        <taxon>Pseudomonadati</taxon>
        <taxon>Pseudomonadota</taxon>
        <taxon>Betaproteobacteria</taxon>
        <taxon>Burkholderiales</taxon>
        <taxon>Comamonadaceae</taxon>
        <taxon>Acidovorax</taxon>
    </lineage>
</organism>
<dbReference type="PANTHER" id="PTHR43283:SF11">
    <property type="entry name" value="BETA-LACTAMASE-RELATED DOMAIN-CONTAINING PROTEIN"/>
    <property type="match status" value="1"/>
</dbReference>
<keyword evidence="4" id="KW-1185">Reference proteome</keyword>
<dbReference type="RefSeq" id="WP_094290601.1">
    <property type="nucleotide sequence ID" value="NZ_NOIG01000010.1"/>
</dbReference>
<evidence type="ECO:0000259" key="2">
    <source>
        <dbReference type="Pfam" id="PF00144"/>
    </source>
</evidence>
<evidence type="ECO:0000313" key="4">
    <source>
        <dbReference type="Proteomes" id="UP000215441"/>
    </source>
</evidence>
<name>A0A235EJI4_9BURK</name>
<dbReference type="PROSITE" id="PS51318">
    <property type="entry name" value="TAT"/>
    <property type="match status" value="1"/>
</dbReference>
<dbReference type="OrthoDB" id="9801061at2"/>
<dbReference type="InterPro" id="IPR006311">
    <property type="entry name" value="TAT_signal"/>
</dbReference>
<protein>
    <submittedName>
        <fullName evidence="3">Serine hydrolase</fullName>
    </submittedName>
</protein>
<dbReference type="PANTHER" id="PTHR43283">
    <property type="entry name" value="BETA-LACTAMASE-RELATED"/>
    <property type="match status" value="1"/>
</dbReference>
<evidence type="ECO:0000313" key="3">
    <source>
        <dbReference type="EMBL" id="OYD49184.1"/>
    </source>
</evidence>
<proteinExistence type="predicted"/>
<dbReference type="InterPro" id="IPR001466">
    <property type="entry name" value="Beta-lactam-related"/>
</dbReference>
<reference evidence="3 4" key="1">
    <citation type="submission" date="2017-07" db="EMBL/GenBank/DDBJ databases">
        <title>Acidovorax KNDSW TSA 6 genome sequence and assembly.</title>
        <authorList>
            <person name="Mayilraj S."/>
        </authorList>
    </citation>
    <scope>NUCLEOTIDE SEQUENCE [LARGE SCALE GENOMIC DNA]</scope>
    <source>
        <strain evidence="3 4">KNDSW-TSA6</strain>
    </source>
</reference>